<proteinExistence type="predicted"/>
<reference evidence="1 2" key="1">
    <citation type="submission" date="2018-06" db="EMBL/GenBank/DDBJ databases">
        <title>Genomic Encyclopedia of Archaeal and Bacterial Type Strains, Phase II (KMG-II): from individual species to whole genera.</title>
        <authorList>
            <person name="Goeker M."/>
        </authorList>
    </citation>
    <scope>NUCLEOTIDE SEQUENCE [LARGE SCALE GENOMIC DNA]</scope>
    <source>
        <strain evidence="1 2">DSM 22011</strain>
    </source>
</reference>
<comment type="caution">
    <text evidence="1">The sequence shown here is derived from an EMBL/GenBank/DDBJ whole genome shotgun (WGS) entry which is preliminary data.</text>
</comment>
<dbReference type="EMBL" id="QLMG01000002">
    <property type="protein sequence ID" value="RAK22969.1"/>
    <property type="molecule type" value="Genomic_DNA"/>
</dbReference>
<organism evidence="1 2">
    <name type="scientific">Salipiger aestuarii</name>
    <dbReference type="NCBI Taxonomy" id="568098"/>
    <lineage>
        <taxon>Bacteria</taxon>
        <taxon>Pseudomonadati</taxon>
        <taxon>Pseudomonadota</taxon>
        <taxon>Alphaproteobacteria</taxon>
        <taxon>Rhodobacterales</taxon>
        <taxon>Roseobacteraceae</taxon>
        <taxon>Salipiger</taxon>
    </lineage>
</organism>
<evidence type="ECO:0000313" key="1">
    <source>
        <dbReference type="EMBL" id="RAK22969.1"/>
    </source>
</evidence>
<gene>
    <name evidence="1" type="ORF">ATI53_1002148</name>
</gene>
<evidence type="ECO:0000313" key="2">
    <source>
        <dbReference type="Proteomes" id="UP000249165"/>
    </source>
</evidence>
<accession>A0A327YYI0</accession>
<keyword evidence="2" id="KW-1185">Reference proteome</keyword>
<dbReference type="AlphaFoldDB" id="A0A327YYI0"/>
<name>A0A327YYI0_9RHOB</name>
<protein>
    <submittedName>
        <fullName evidence="1">Uncharacterized protein</fullName>
    </submittedName>
</protein>
<dbReference type="Proteomes" id="UP000249165">
    <property type="component" value="Unassembled WGS sequence"/>
</dbReference>
<sequence length="61" mass="6751">MTHLETQRRPLAKWGDARCRPVVLGDCPSLVRRLIHSGLCMFYHAAAGLSRGGPPDLQKLP</sequence>